<evidence type="ECO:0000256" key="2">
    <source>
        <dbReference type="ARBA" id="ARBA00022980"/>
    </source>
</evidence>
<dbReference type="NCBIfam" id="TIGR03654">
    <property type="entry name" value="L6_bact"/>
    <property type="match status" value="1"/>
</dbReference>
<dbReference type="InterPro" id="IPR019906">
    <property type="entry name" value="Ribosomal_uL6_bac-type"/>
</dbReference>
<dbReference type="AlphaFoldDB" id="A0A1F7JD82"/>
<evidence type="ECO:0000256" key="4">
    <source>
        <dbReference type="HAMAP-Rule" id="MF_01365"/>
    </source>
</evidence>
<gene>
    <name evidence="4" type="primary">rplF</name>
    <name evidence="8" type="ORF">A3B56_01220</name>
</gene>
<dbReference type="InterPro" id="IPR002358">
    <property type="entry name" value="Ribosomal_uL6_CS"/>
</dbReference>
<evidence type="ECO:0000256" key="6">
    <source>
        <dbReference type="RuleBase" id="RU003870"/>
    </source>
</evidence>
<evidence type="ECO:0000256" key="5">
    <source>
        <dbReference type="RuleBase" id="RU003869"/>
    </source>
</evidence>
<keyword evidence="2 4" id="KW-0689">Ribosomal protein</keyword>
<dbReference type="InterPro" id="IPR020040">
    <property type="entry name" value="Ribosomal_uL6_a/b-dom"/>
</dbReference>
<organism evidence="8 9">
    <name type="scientific">Candidatus Roizmanbacteria bacterium RIFCSPLOWO2_01_FULL_45_11</name>
    <dbReference type="NCBI Taxonomy" id="1802070"/>
    <lineage>
        <taxon>Bacteria</taxon>
        <taxon>Candidatus Roizmaniibacteriota</taxon>
    </lineage>
</organism>
<proteinExistence type="inferred from homology"/>
<dbReference type="GO" id="GO:0019843">
    <property type="term" value="F:rRNA binding"/>
    <property type="evidence" value="ECO:0007669"/>
    <property type="project" value="UniProtKB-UniRule"/>
</dbReference>
<dbReference type="SUPFAM" id="SSF56053">
    <property type="entry name" value="Ribosomal protein L6"/>
    <property type="match status" value="2"/>
</dbReference>
<sequence length="180" mass="19335">MSRIGLQIIQVPDGVQIDLSQTQAVVKGPKGELTVPIARRITVEQKDGTIKVSRQGEAGTIKALHGLTRKLIANAVDGVTKGFEKHLEIQGVGFRAAIQGNMLVLTVGYSHLVEFPKPEDVQFQVKGPKITVSGIDKQRVGEVAAQIRRVRPPDAYKGKGIRYAGEVVRLKPGKAAKAAA</sequence>
<dbReference type="GO" id="GO:0003735">
    <property type="term" value="F:structural constituent of ribosome"/>
    <property type="evidence" value="ECO:0007669"/>
    <property type="project" value="UniProtKB-UniRule"/>
</dbReference>
<evidence type="ECO:0000256" key="3">
    <source>
        <dbReference type="ARBA" id="ARBA00023274"/>
    </source>
</evidence>
<dbReference type="EMBL" id="MGAU01000056">
    <property type="protein sequence ID" value="OGK53573.1"/>
    <property type="molecule type" value="Genomic_DNA"/>
</dbReference>
<keyword evidence="4 6" id="KW-0694">RNA-binding</keyword>
<dbReference type="PANTHER" id="PTHR11655:SF14">
    <property type="entry name" value="LARGE RIBOSOMAL SUBUNIT PROTEIN UL6M"/>
    <property type="match status" value="1"/>
</dbReference>
<comment type="caution">
    <text evidence="8">The sequence shown here is derived from an EMBL/GenBank/DDBJ whole genome shotgun (WGS) entry which is preliminary data.</text>
</comment>
<keyword evidence="3 4" id="KW-0687">Ribonucleoprotein</keyword>
<dbReference type="Proteomes" id="UP000178486">
    <property type="component" value="Unassembled WGS sequence"/>
</dbReference>
<name>A0A1F7JD82_9BACT</name>
<dbReference type="PIRSF" id="PIRSF002162">
    <property type="entry name" value="Ribosomal_L6"/>
    <property type="match status" value="1"/>
</dbReference>
<evidence type="ECO:0000313" key="8">
    <source>
        <dbReference type="EMBL" id="OGK53573.1"/>
    </source>
</evidence>
<dbReference type="PROSITE" id="PS00525">
    <property type="entry name" value="RIBOSOMAL_L6_1"/>
    <property type="match status" value="1"/>
</dbReference>
<keyword evidence="4 6" id="KW-0699">rRNA-binding</keyword>
<dbReference type="HAMAP" id="MF_01365_B">
    <property type="entry name" value="Ribosomal_uL6_B"/>
    <property type="match status" value="1"/>
</dbReference>
<dbReference type="FunFam" id="3.90.930.12:FF:000001">
    <property type="entry name" value="50S ribosomal protein L6"/>
    <property type="match status" value="1"/>
</dbReference>
<dbReference type="InterPro" id="IPR000702">
    <property type="entry name" value="Ribosomal_uL6-like"/>
</dbReference>
<dbReference type="Gene3D" id="3.90.930.12">
    <property type="entry name" value="Ribosomal protein L6, alpha-beta domain"/>
    <property type="match status" value="2"/>
</dbReference>
<evidence type="ECO:0000259" key="7">
    <source>
        <dbReference type="Pfam" id="PF00347"/>
    </source>
</evidence>
<feature type="domain" description="Large ribosomal subunit protein uL6 alpha-beta" evidence="7">
    <location>
        <begin position="91"/>
        <end position="163"/>
    </location>
</feature>
<accession>A0A1F7JD82</accession>
<protein>
    <recommendedName>
        <fullName evidence="4">Large ribosomal subunit protein uL6</fullName>
    </recommendedName>
</protein>
<dbReference type="PANTHER" id="PTHR11655">
    <property type="entry name" value="60S/50S RIBOSOMAL PROTEIN L6/L9"/>
    <property type="match status" value="1"/>
</dbReference>
<reference evidence="8 9" key="1">
    <citation type="journal article" date="2016" name="Nat. Commun.">
        <title>Thousands of microbial genomes shed light on interconnected biogeochemical processes in an aquifer system.</title>
        <authorList>
            <person name="Anantharaman K."/>
            <person name="Brown C.T."/>
            <person name="Hug L.A."/>
            <person name="Sharon I."/>
            <person name="Castelle C.J."/>
            <person name="Probst A.J."/>
            <person name="Thomas B.C."/>
            <person name="Singh A."/>
            <person name="Wilkins M.J."/>
            <person name="Karaoz U."/>
            <person name="Brodie E.L."/>
            <person name="Williams K.H."/>
            <person name="Hubbard S.S."/>
            <person name="Banfield J.F."/>
        </authorList>
    </citation>
    <scope>NUCLEOTIDE SEQUENCE [LARGE SCALE GENOMIC DNA]</scope>
</reference>
<feature type="domain" description="Large ribosomal subunit protein uL6 alpha-beta" evidence="7">
    <location>
        <begin position="11"/>
        <end position="82"/>
    </location>
</feature>
<comment type="similarity">
    <text evidence="1 4 5">Belongs to the universal ribosomal protein uL6 family.</text>
</comment>
<dbReference type="PRINTS" id="PR00059">
    <property type="entry name" value="RIBOSOMALL6"/>
</dbReference>
<comment type="subunit">
    <text evidence="4">Part of the 50S ribosomal subunit.</text>
</comment>
<dbReference type="InterPro" id="IPR036789">
    <property type="entry name" value="Ribosomal_uL6-like_a/b-dom_sf"/>
</dbReference>
<dbReference type="GO" id="GO:0022625">
    <property type="term" value="C:cytosolic large ribosomal subunit"/>
    <property type="evidence" value="ECO:0007669"/>
    <property type="project" value="UniProtKB-UniRule"/>
</dbReference>
<dbReference type="GO" id="GO:0002181">
    <property type="term" value="P:cytoplasmic translation"/>
    <property type="evidence" value="ECO:0007669"/>
    <property type="project" value="TreeGrafter"/>
</dbReference>
<dbReference type="Pfam" id="PF00347">
    <property type="entry name" value="Ribosomal_L6"/>
    <property type="match status" value="2"/>
</dbReference>
<evidence type="ECO:0000256" key="1">
    <source>
        <dbReference type="ARBA" id="ARBA00009356"/>
    </source>
</evidence>
<comment type="function">
    <text evidence="4 6">This protein binds to the 23S rRNA, and is important in its secondary structure. It is located near the subunit interface in the base of the L7/L12 stalk, and near the tRNA binding site of the peptidyltransferase center.</text>
</comment>
<evidence type="ECO:0000313" key="9">
    <source>
        <dbReference type="Proteomes" id="UP000178486"/>
    </source>
</evidence>